<protein>
    <recommendedName>
        <fullName evidence="12">ABC3 transporter permease protein domain-containing protein</fullName>
    </recommendedName>
</protein>
<evidence type="ECO:0000256" key="7">
    <source>
        <dbReference type="SAM" id="Phobius"/>
    </source>
</evidence>
<keyword evidence="3" id="KW-1003">Cell membrane</keyword>
<comment type="similarity">
    <text evidence="2">Belongs to the ABC-4 integral membrane protein family. LolC/E subfamily.</text>
</comment>
<dbReference type="InterPro" id="IPR003838">
    <property type="entry name" value="ABC3_permease_C"/>
</dbReference>
<proteinExistence type="inferred from homology"/>
<dbReference type="STRING" id="574087.Acear_0375"/>
<evidence type="ECO:0000256" key="3">
    <source>
        <dbReference type="ARBA" id="ARBA00022475"/>
    </source>
</evidence>
<dbReference type="GO" id="GO:0044874">
    <property type="term" value="P:lipoprotein localization to outer membrane"/>
    <property type="evidence" value="ECO:0007669"/>
    <property type="project" value="TreeGrafter"/>
</dbReference>
<evidence type="ECO:0000313" key="10">
    <source>
        <dbReference type="EMBL" id="ADL11922.1"/>
    </source>
</evidence>
<dbReference type="Proteomes" id="UP000001661">
    <property type="component" value="Chromosome"/>
</dbReference>
<name>D9QUC9_ACEAZ</name>
<dbReference type="RefSeq" id="WP_013277368.1">
    <property type="nucleotide sequence ID" value="NC_014378.1"/>
</dbReference>
<evidence type="ECO:0000256" key="1">
    <source>
        <dbReference type="ARBA" id="ARBA00004651"/>
    </source>
</evidence>
<dbReference type="PANTHER" id="PTHR30489:SF0">
    <property type="entry name" value="LIPOPROTEIN-RELEASING SYSTEM TRANSMEMBRANE PROTEIN LOLE"/>
    <property type="match status" value="1"/>
</dbReference>
<evidence type="ECO:0000256" key="4">
    <source>
        <dbReference type="ARBA" id="ARBA00022692"/>
    </source>
</evidence>
<accession>D9QUC9</accession>
<feature type="transmembrane region" description="Helical" evidence="7">
    <location>
        <begin position="321"/>
        <end position="351"/>
    </location>
</feature>
<evidence type="ECO:0000259" key="8">
    <source>
        <dbReference type="Pfam" id="PF02687"/>
    </source>
</evidence>
<evidence type="ECO:0000313" key="11">
    <source>
        <dbReference type="Proteomes" id="UP000001661"/>
    </source>
</evidence>
<dbReference type="InterPro" id="IPR025857">
    <property type="entry name" value="MacB_PCD"/>
</dbReference>
<dbReference type="KEGG" id="aar:Acear_0375"/>
<evidence type="ECO:0000256" key="6">
    <source>
        <dbReference type="ARBA" id="ARBA00023136"/>
    </source>
</evidence>
<feature type="domain" description="MacB-like periplasmic core" evidence="9">
    <location>
        <begin position="25"/>
        <end position="243"/>
    </location>
</feature>
<dbReference type="eggNOG" id="COG4591">
    <property type="taxonomic scope" value="Bacteria"/>
</dbReference>
<comment type="subcellular location">
    <subcellularLocation>
        <location evidence="1">Cell membrane</location>
        <topology evidence="1">Multi-pass membrane protein</topology>
    </subcellularLocation>
</comment>
<gene>
    <name evidence="10" type="ordered locus">Acear_0375</name>
</gene>
<keyword evidence="11" id="KW-1185">Reference proteome</keyword>
<feature type="transmembrane region" description="Helical" evidence="7">
    <location>
        <begin position="279"/>
        <end position="300"/>
    </location>
</feature>
<evidence type="ECO:0000256" key="5">
    <source>
        <dbReference type="ARBA" id="ARBA00022989"/>
    </source>
</evidence>
<keyword evidence="4 7" id="KW-0812">Transmembrane</keyword>
<dbReference type="InterPro" id="IPR051447">
    <property type="entry name" value="Lipoprotein-release_system"/>
</dbReference>
<dbReference type="AlphaFoldDB" id="D9QUC9"/>
<feature type="transmembrane region" description="Helical" evidence="7">
    <location>
        <begin position="383"/>
        <end position="401"/>
    </location>
</feature>
<sequence>MWEVLLIFFIRLALKNLTRHKRRVLVTASIIALGIAIFLIYDSIQIGINELSFNNIKNLETGDLQVVNKDYWTKREELSLRNLIHQEQDLLQIIRKTPYFEALSSQLKFSANLNNGTDELPVVACGIDPYQHKKVFTTEDYLVEGRMLENGRYEAVLGKKLADLMELKIGDYLTLLFRTPQDTFNTIDVEIVGLVHTNNPDVNNNLVYLPLETAQQALNLNNRVSQIVVKLNYDGKAVEAAEELSTELTNYNQKLTAHSWRDSAGEVIAMSKVETIEKLIMMSAILLIAAVGIVNTIILSSLERTKEIGMMKALGLKEREIVLTFIGEAIGIGLIGGFIGSLIGIIAIFYLNTQGLDLSVFGGVEDWGLPIMSKLYGHWNPPAFLFVNAFGIIVSFLASILPARWAARKDPVEAIYDR</sequence>
<dbReference type="GO" id="GO:0098797">
    <property type="term" value="C:plasma membrane protein complex"/>
    <property type="evidence" value="ECO:0007669"/>
    <property type="project" value="TreeGrafter"/>
</dbReference>
<dbReference type="Pfam" id="PF02687">
    <property type="entry name" value="FtsX"/>
    <property type="match status" value="1"/>
</dbReference>
<keyword evidence="5 7" id="KW-1133">Transmembrane helix</keyword>
<dbReference type="Pfam" id="PF12704">
    <property type="entry name" value="MacB_PCD"/>
    <property type="match status" value="1"/>
</dbReference>
<evidence type="ECO:0000256" key="2">
    <source>
        <dbReference type="ARBA" id="ARBA00005236"/>
    </source>
</evidence>
<evidence type="ECO:0000259" key="9">
    <source>
        <dbReference type="Pfam" id="PF12704"/>
    </source>
</evidence>
<dbReference type="HOGENOM" id="CLU_000604_8_6_9"/>
<evidence type="ECO:0008006" key="12">
    <source>
        <dbReference type="Google" id="ProtNLM"/>
    </source>
</evidence>
<dbReference type="PANTHER" id="PTHR30489">
    <property type="entry name" value="LIPOPROTEIN-RELEASING SYSTEM TRANSMEMBRANE PROTEIN LOLE"/>
    <property type="match status" value="1"/>
</dbReference>
<organism evidence="10 11">
    <name type="scientific">Acetohalobium arabaticum (strain ATCC 49924 / DSM 5501 / Z-7288)</name>
    <dbReference type="NCBI Taxonomy" id="574087"/>
    <lineage>
        <taxon>Bacteria</taxon>
        <taxon>Bacillati</taxon>
        <taxon>Bacillota</taxon>
        <taxon>Clostridia</taxon>
        <taxon>Halanaerobiales</taxon>
        <taxon>Halobacteroidaceae</taxon>
        <taxon>Acetohalobium</taxon>
    </lineage>
</organism>
<feature type="transmembrane region" description="Helical" evidence="7">
    <location>
        <begin position="24"/>
        <end position="41"/>
    </location>
</feature>
<dbReference type="EMBL" id="CP002105">
    <property type="protein sequence ID" value="ADL11922.1"/>
    <property type="molecule type" value="Genomic_DNA"/>
</dbReference>
<feature type="domain" description="ABC3 transporter permease C-terminal" evidence="8">
    <location>
        <begin position="280"/>
        <end position="411"/>
    </location>
</feature>
<keyword evidence="6 7" id="KW-0472">Membrane</keyword>
<reference evidence="10 11" key="1">
    <citation type="journal article" date="2010" name="Stand. Genomic Sci.">
        <title>Complete genome sequence of Acetohalobium arabaticum type strain (Z-7288).</title>
        <authorList>
            <person name="Sikorski J."/>
            <person name="Lapidus A."/>
            <person name="Chertkov O."/>
            <person name="Lucas S."/>
            <person name="Copeland A."/>
            <person name="Glavina Del Rio T."/>
            <person name="Nolan M."/>
            <person name="Tice H."/>
            <person name="Cheng J.F."/>
            <person name="Han C."/>
            <person name="Brambilla E."/>
            <person name="Pitluck S."/>
            <person name="Liolios K."/>
            <person name="Ivanova N."/>
            <person name="Mavromatis K."/>
            <person name="Mikhailova N."/>
            <person name="Pati A."/>
            <person name="Bruce D."/>
            <person name="Detter C."/>
            <person name="Tapia R."/>
            <person name="Goodwin L."/>
            <person name="Chen A."/>
            <person name="Palaniappan K."/>
            <person name="Land M."/>
            <person name="Hauser L."/>
            <person name="Chang Y.J."/>
            <person name="Jeffries C.D."/>
            <person name="Rohde M."/>
            <person name="Goker M."/>
            <person name="Spring S."/>
            <person name="Woyke T."/>
            <person name="Bristow J."/>
            <person name="Eisen J.A."/>
            <person name="Markowitz V."/>
            <person name="Hugenholtz P."/>
            <person name="Kyrpides N.C."/>
            <person name="Klenk H.P."/>
        </authorList>
    </citation>
    <scope>NUCLEOTIDE SEQUENCE [LARGE SCALE GENOMIC DNA]</scope>
    <source>
        <strain evidence="11">ATCC 49924 / DSM 5501 / Z-7288</strain>
    </source>
</reference>